<sequence length="315" mass="32944">MHDIGSSRPGGWSAGYNEFEHELATEMSGEFEQENEFANEFENEFEQAEHEFENEFEQEVSGEMHELELAAELLAVNSEQELEQFLGGLVRSVGRAATGFARSAAGKALGGILRSAAKSALPIVGSALGNLVVPGAGGLIGGKLAGMAGSALGLELEGLSNEDREFEVARRLVRIGQHATNHLMSMPRNMPPARAARIAFLRGARQVAPGLLPAMRAISQNGVASARQLPMPIFGGATETVPAPPTFGGVPAVNGASGAPGVTGIAGATATCPTCPTCGTRPTGHVHAIPARGTWRRSRNGRAIILYLASPRPAY</sequence>
<gene>
    <name evidence="2" type="ORF">DDK22_18040</name>
</gene>
<dbReference type="EMBL" id="QDHA01000041">
    <property type="protein sequence ID" value="RCJ07120.1"/>
    <property type="molecule type" value="Genomic_DNA"/>
</dbReference>
<evidence type="ECO:0000313" key="2">
    <source>
        <dbReference type="EMBL" id="RCJ07120.1"/>
    </source>
</evidence>
<reference evidence="2 3" key="1">
    <citation type="submission" date="2018-04" db="EMBL/GenBank/DDBJ databases">
        <title>Cupriavidus necator CR12 genome sequencing and assembly.</title>
        <authorList>
            <person name="Ben Fekih I."/>
            <person name="Mazhar H.S."/>
            <person name="Bello S.K."/>
            <person name="Rensing C."/>
        </authorList>
    </citation>
    <scope>NUCLEOTIDE SEQUENCE [LARGE SCALE GENOMIC DNA]</scope>
    <source>
        <strain evidence="2 3">CR12</strain>
    </source>
</reference>
<protein>
    <submittedName>
        <fullName evidence="2">Uncharacterized protein</fullName>
    </submittedName>
</protein>
<dbReference type="Proteomes" id="UP000253501">
    <property type="component" value="Unassembled WGS sequence"/>
</dbReference>
<comment type="caution">
    <text evidence="2">The sequence shown here is derived from an EMBL/GenBank/DDBJ whole genome shotgun (WGS) entry which is preliminary data.</text>
</comment>
<dbReference type="RefSeq" id="WP_114133096.1">
    <property type="nucleotide sequence ID" value="NZ_CP068435.1"/>
</dbReference>
<evidence type="ECO:0000313" key="3">
    <source>
        <dbReference type="Proteomes" id="UP000253501"/>
    </source>
</evidence>
<evidence type="ECO:0000256" key="1">
    <source>
        <dbReference type="SAM" id="Coils"/>
    </source>
</evidence>
<accession>A0A367PGV2</accession>
<proteinExistence type="predicted"/>
<dbReference type="AlphaFoldDB" id="A0A367PGV2"/>
<keyword evidence="1" id="KW-0175">Coiled coil</keyword>
<name>A0A367PGV2_CUPNE</name>
<organism evidence="2 3">
    <name type="scientific">Cupriavidus necator</name>
    <name type="common">Alcaligenes eutrophus</name>
    <name type="synonym">Ralstonia eutropha</name>
    <dbReference type="NCBI Taxonomy" id="106590"/>
    <lineage>
        <taxon>Bacteria</taxon>
        <taxon>Pseudomonadati</taxon>
        <taxon>Pseudomonadota</taxon>
        <taxon>Betaproteobacteria</taxon>
        <taxon>Burkholderiales</taxon>
        <taxon>Burkholderiaceae</taxon>
        <taxon>Cupriavidus</taxon>
    </lineage>
</organism>
<feature type="coiled-coil region" evidence="1">
    <location>
        <begin position="31"/>
        <end position="58"/>
    </location>
</feature>